<feature type="region of interest" description="Disordered" evidence="5">
    <location>
        <begin position="1"/>
        <end position="136"/>
    </location>
</feature>
<organism evidence="7 8">
    <name type="scientific">Catenuloplanes atrovinosus</name>
    <dbReference type="NCBI Taxonomy" id="137266"/>
    <lineage>
        <taxon>Bacteria</taxon>
        <taxon>Bacillati</taxon>
        <taxon>Actinomycetota</taxon>
        <taxon>Actinomycetes</taxon>
        <taxon>Micromonosporales</taxon>
        <taxon>Micromonosporaceae</taxon>
        <taxon>Catenuloplanes</taxon>
    </lineage>
</organism>
<accession>A0AAE3YU04</accession>
<keyword evidence="2 6" id="KW-0812">Transmembrane</keyword>
<dbReference type="Pfam" id="PF09685">
    <property type="entry name" value="MamF_MmsF"/>
    <property type="match status" value="1"/>
</dbReference>
<evidence type="ECO:0000313" key="8">
    <source>
        <dbReference type="Proteomes" id="UP001183643"/>
    </source>
</evidence>
<evidence type="ECO:0000256" key="5">
    <source>
        <dbReference type="SAM" id="MobiDB-lite"/>
    </source>
</evidence>
<evidence type="ECO:0000256" key="6">
    <source>
        <dbReference type="SAM" id="Phobius"/>
    </source>
</evidence>
<feature type="compositionally biased region" description="Pro residues" evidence="5">
    <location>
        <begin position="50"/>
        <end position="124"/>
    </location>
</feature>
<feature type="compositionally biased region" description="Pro residues" evidence="5">
    <location>
        <begin position="1"/>
        <end position="10"/>
    </location>
</feature>
<comment type="caution">
    <text evidence="7">The sequence shown here is derived from an EMBL/GenBank/DDBJ whole genome shotgun (WGS) entry which is preliminary data.</text>
</comment>
<dbReference type="Proteomes" id="UP001183643">
    <property type="component" value="Unassembled WGS sequence"/>
</dbReference>
<gene>
    <name evidence="7" type="ORF">J2S41_005390</name>
</gene>
<evidence type="ECO:0000256" key="2">
    <source>
        <dbReference type="ARBA" id="ARBA00022692"/>
    </source>
</evidence>
<sequence length="261" mass="26194">MTEPPRPPGEGYPGHNDPTAPMPPSYSTPPPPDGGGYPPPTPPTSGAGAYPPPTSGAGAYPPPTSGAGAYPPPTSGAGAYPPPTSGGGAYPPPTSGAGAYPPPTSGGGAYPPPAGGYGPPPGGGTPPGGYGAPPGAGYGPQFGQPGYSGAKANYANDDKTWVILAHIGGVLFGFLAPLIVMLVKGNESQVVRAHAVEALNFQITWGIAALVSLVLTACSFGLLFFLPGIVWLVVVIFGIMATIKVNDGEWYTYPMTWRVVK</sequence>
<evidence type="ECO:0000256" key="3">
    <source>
        <dbReference type="ARBA" id="ARBA00022989"/>
    </source>
</evidence>
<keyword evidence="4 6" id="KW-0472">Membrane</keyword>
<keyword evidence="8" id="KW-1185">Reference proteome</keyword>
<dbReference type="RefSeq" id="WP_310371631.1">
    <property type="nucleotide sequence ID" value="NZ_JAVDYB010000001.1"/>
</dbReference>
<dbReference type="AlphaFoldDB" id="A0AAE3YU04"/>
<feature type="transmembrane region" description="Helical" evidence="6">
    <location>
        <begin position="229"/>
        <end position="246"/>
    </location>
</feature>
<reference evidence="7" key="1">
    <citation type="submission" date="2023-07" db="EMBL/GenBank/DDBJ databases">
        <title>Sequencing the genomes of 1000 actinobacteria strains.</title>
        <authorList>
            <person name="Klenk H.-P."/>
        </authorList>
    </citation>
    <scope>NUCLEOTIDE SEQUENCE</scope>
    <source>
        <strain evidence="7">DSM 44707</strain>
    </source>
</reference>
<evidence type="ECO:0000256" key="4">
    <source>
        <dbReference type="ARBA" id="ARBA00023136"/>
    </source>
</evidence>
<keyword evidence="3 6" id="KW-1133">Transmembrane helix</keyword>
<comment type="subcellular location">
    <subcellularLocation>
        <location evidence="1">Membrane</location>
        <topology evidence="1">Multi-pass membrane protein</topology>
    </subcellularLocation>
</comment>
<feature type="compositionally biased region" description="Pro residues" evidence="5">
    <location>
        <begin position="20"/>
        <end position="43"/>
    </location>
</feature>
<evidence type="ECO:0000256" key="1">
    <source>
        <dbReference type="ARBA" id="ARBA00004141"/>
    </source>
</evidence>
<proteinExistence type="predicted"/>
<dbReference type="InterPro" id="IPR019109">
    <property type="entry name" value="MamF_MmsF"/>
</dbReference>
<dbReference type="EMBL" id="JAVDYB010000001">
    <property type="protein sequence ID" value="MDR7278612.1"/>
    <property type="molecule type" value="Genomic_DNA"/>
</dbReference>
<evidence type="ECO:0000313" key="7">
    <source>
        <dbReference type="EMBL" id="MDR7278612.1"/>
    </source>
</evidence>
<protein>
    <submittedName>
        <fullName evidence="7">Tic20 family protein</fullName>
    </submittedName>
</protein>
<feature type="compositionally biased region" description="Gly residues" evidence="5">
    <location>
        <begin position="125"/>
        <end position="136"/>
    </location>
</feature>
<name>A0AAE3YU04_9ACTN</name>
<feature type="transmembrane region" description="Helical" evidence="6">
    <location>
        <begin position="161"/>
        <end position="183"/>
    </location>
</feature>
<feature type="transmembrane region" description="Helical" evidence="6">
    <location>
        <begin position="203"/>
        <end position="223"/>
    </location>
</feature>
<dbReference type="PRINTS" id="PR01871">
    <property type="entry name" value="ANNEXINVII"/>
</dbReference>